<sequence length="57" mass="6536">MTAPYSFPDHSVSGLLKESRKFRAKFVISEWHRSFGTLLTNPHCQGSLQMHICTARE</sequence>
<dbReference type="AlphaFoldDB" id="A0A165NB62"/>
<dbReference type="Proteomes" id="UP000076761">
    <property type="component" value="Unassembled WGS sequence"/>
</dbReference>
<evidence type="ECO:0000313" key="1">
    <source>
        <dbReference type="EMBL" id="KZT19410.1"/>
    </source>
</evidence>
<proteinExistence type="predicted"/>
<gene>
    <name evidence="1" type="ORF">NEOLEDRAFT_1142077</name>
</gene>
<dbReference type="InParanoid" id="A0A165NB62"/>
<evidence type="ECO:0000313" key="2">
    <source>
        <dbReference type="Proteomes" id="UP000076761"/>
    </source>
</evidence>
<keyword evidence="2" id="KW-1185">Reference proteome</keyword>
<accession>A0A165NB62</accession>
<name>A0A165NB62_9AGAM</name>
<organism evidence="1 2">
    <name type="scientific">Neolentinus lepideus HHB14362 ss-1</name>
    <dbReference type="NCBI Taxonomy" id="1314782"/>
    <lineage>
        <taxon>Eukaryota</taxon>
        <taxon>Fungi</taxon>
        <taxon>Dikarya</taxon>
        <taxon>Basidiomycota</taxon>
        <taxon>Agaricomycotina</taxon>
        <taxon>Agaricomycetes</taxon>
        <taxon>Gloeophyllales</taxon>
        <taxon>Gloeophyllaceae</taxon>
        <taxon>Neolentinus</taxon>
    </lineage>
</organism>
<dbReference type="EMBL" id="KV425641">
    <property type="protein sequence ID" value="KZT19410.1"/>
    <property type="molecule type" value="Genomic_DNA"/>
</dbReference>
<reference evidence="1 2" key="1">
    <citation type="journal article" date="2016" name="Mol. Biol. Evol.">
        <title>Comparative Genomics of Early-Diverging Mushroom-Forming Fungi Provides Insights into the Origins of Lignocellulose Decay Capabilities.</title>
        <authorList>
            <person name="Nagy L.G."/>
            <person name="Riley R."/>
            <person name="Tritt A."/>
            <person name="Adam C."/>
            <person name="Daum C."/>
            <person name="Floudas D."/>
            <person name="Sun H."/>
            <person name="Yadav J.S."/>
            <person name="Pangilinan J."/>
            <person name="Larsson K.H."/>
            <person name="Matsuura K."/>
            <person name="Barry K."/>
            <person name="Labutti K."/>
            <person name="Kuo R."/>
            <person name="Ohm R.A."/>
            <person name="Bhattacharya S.S."/>
            <person name="Shirouzu T."/>
            <person name="Yoshinaga Y."/>
            <person name="Martin F.M."/>
            <person name="Grigoriev I.V."/>
            <person name="Hibbett D.S."/>
        </authorList>
    </citation>
    <scope>NUCLEOTIDE SEQUENCE [LARGE SCALE GENOMIC DNA]</scope>
    <source>
        <strain evidence="1 2">HHB14362 ss-1</strain>
    </source>
</reference>
<protein>
    <submittedName>
        <fullName evidence="1">Uncharacterized protein</fullName>
    </submittedName>
</protein>